<dbReference type="PROSITE" id="PS51770">
    <property type="entry name" value="HOTDOG_ACOT"/>
    <property type="match status" value="1"/>
</dbReference>
<evidence type="ECO:0000256" key="2">
    <source>
        <dbReference type="ARBA" id="ARBA00008645"/>
    </source>
</evidence>
<evidence type="ECO:0000256" key="7">
    <source>
        <dbReference type="ARBA" id="ARBA00022801"/>
    </source>
</evidence>
<dbReference type="Gene3D" id="3.40.50.1820">
    <property type="entry name" value="alpha/beta hydrolase"/>
    <property type="match status" value="1"/>
</dbReference>
<evidence type="ECO:0000256" key="17">
    <source>
        <dbReference type="ARBA" id="ARBA00047972"/>
    </source>
</evidence>
<dbReference type="EC" id="3.1.2.22" evidence="4"/>
<evidence type="ECO:0000256" key="4">
    <source>
        <dbReference type="ARBA" id="ARBA00012423"/>
    </source>
</evidence>
<proteinExistence type="inferred from homology"/>
<dbReference type="InterPro" id="IPR029058">
    <property type="entry name" value="AB_hydrolase_fold"/>
</dbReference>
<dbReference type="PANTHER" id="PTHR12655:SF0">
    <property type="entry name" value="ACYL-COENZYME A THIOESTERASE 9, MITOCHONDRIAL"/>
    <property type="match status" value="1"/>
</dbReference>
<keyword evidence="20" id="KW-1185">Reference proteome</keyword>
<dbReference type="InterPro" id="IPR000073">
    <property type="entry name" value="AB_hydrolase_1"/>
</dbReference>
<comment type="similarity">
    <text evidence="3">Belongs to the acyl coenzyme A hydrolase family.</text>
</comment>
<evidence type="ECO:0000256" key="12">
    <source>
        <dbReference type="ARBA" id="ARBA00041520"/>
    </source>
</evidence>
<comment type="catalytic activity">
    <reaction evidence="16">
        <text>S-hexadecanoyl-L-cysteinyl-[protein] + H2O = L-cysteinyl-[protein] + hexadecanoate + H(+)</text>
        <dbReference type="Rhea" id="RHEA:19233"/>
        <dbReference type="Rhea" id="RHEA-COMP:10131"/>
        <dbReference type="Rhea" id="RHEA-COMP:11032"/>
        <dbReference type="ChEBI" id="CHEBI:7896"/>
        <dbReference type="ChEBI" id="CHEBI:15377"/>
        <dbReference type="ChEBI" id="CHEBI:15378"/>
        <dbReference type="ChEBI" id="CHEBI:29950"/>
        <dbReference type="ChEBI" id="CHEBI:74151"/>
        <dbReference type="EC" id="3.1.2.22"/>
    </reaction>
    <physiologicalReaction direction="left-to-right" evidence="16">
        <dbReference type="Rhea" id="RHEA:19234"/>
    </physiologicalReaction>
</comment>
<keyword evidence="5" id="KW-0719">Serine esterase</keyword>
<name>A0AAD8ZXE1_9TELE</name>
<dbReference type="Proteomes" id="UP001239994">
    <property type="component" value="Unassembled WGS sequence"/>
</dbReference>
<dbReference type="GO" id="GO:0102390">
    <property type="term" value="F:mycophenolic acid acyl-glucuronide esterase activity"/>
    <property type="evidence" value="ECO:0007669"/>
    <property type="project" value="UniProtKB-EC"/>
</dbReference>
<evidence type="ECO:0000256" key="16">
    <source>
        <dbReference type="ARBA" id="ARBA00047409"/>
    </source>
</evidence>
<comment type="caution">
    <text evidence="19">The sequence shown here is derived from an EMBL/GenBank/DDBJ whole genome shotgun (WGS) entry which is preliminary data.</text>
</comment>
<dbReference type="AlphaFoldDB" id="A0AAD8ZXE1"/>
<evidence type="ECO:0000256" key="3">
    <source>
        <dbReference type="ARBA" id="ARBA00010458"/>
    </source>
</evidence>
<dbReference type="PANTHER" id="PTHR12655">
    <property type="entry name" value="ACYL-COA THIOESTERASE"/>
    <property type="match status" value="1"/>
</dbReference>
<evidence type="ECO:0000256" key="8">
    <source>
        <dbReference type="ARBA" id="ARBA00022946"/>
    </source>
</evidence>
<comment type="catalytic activity">
    <reaction evidence="17">
        <text>mycophenolic acid O-acyl-beta-D-glucuronide + H2O = mycophenolate + D-glucuronate + H(+)</text>
        <dbReference type="Rhea" id="RHEA:34179"/>
        <dbReference type="ChEBI" id="CHEBI:15377"/>
        <dbReference type="ChEBI" id="CHEBI:15378"/>
        <dbReference type="ChEBI" id="CHEBI:58720"/>
        <dbReference type="ChEBI" id="CHEBI:62932"/>
        <dbReference type="ChEBI" id="CHEBI:66982"/>
        <dbReference type="EC" id="3.1.1.93"/>
    </reaction>
    <physiologicalReaction direction="left-to-right" evidence="17">
        <dbReference type="Rhea" id="RHEA:34180"/>
    </physiologicalReaction>
</comment>
<accession>A0AAD8ZXE1</accession>
<gene>
    <name evidence="19" type="ORF">P4O66_005043</name>
</gene>
<evidence type="ECO:0000256" key="6">
    <source>
        <dbReference type="ARBA" id="ARBA00022737"/>
    </source>
</evidence>
<evidence type="ECO:0000256" key="14">
    <source>
        <dbReference type="ARBA" id="ARBA00042704"/>
    </source>
</evidence>
<evidence type="ECO:0000256" key="11">
    <source>
        <dbReference type="ARBA" id="ARBA00039314"/>
    </source>
</evidence>
<protein>
    <recommendedName>
        <fullName evidence="11">Palmitoyl-protein thioesterase ABHD10, mitochondrial</fullName>
        <ecNumber evidence="10">3.1.1.93</ecNumber>
        <ecNumber evidence="4">3.1.2.22</ecNumber>
    </recommendedName>
    <alternativeName>
        <fullName evidence="13">Acyl-protein thioesterase ABHD10</fullName>
    </alternativeName>
    <alternativeName>
        <fullName evidence="14">Alpha/beta hydrolase domain-containing protein 10</fullName>
    </alternativeName>
    <alternativeName>
        <fullName evidence="12">Mycophenolic acid acyl-glucuronide esterase, mitochondrial</fullName>
    </alternativeName>
</protein>
<dbReference type="InterPro" id="IPR029069">
    <property type="entry name" value="HotDog_dom_sf"/>
</dbReference>
<dbReference type="SUPFAM" id="SSF54637">
    <property type="entry name" value="Thioesterase/thiol ester dehydrase-isomerase"/>
    <property type="match status" value="2"/>
</dbReference>
<dbReference type="EMBL" id="JAROKS010000001">
    <property type="protein sequence ID" value="KAK1806531.1"/>
    <property type="molecule type" value="Genomic_DNA"/>
</dbReference>
<dbReference type="Gene3D" id="3.10.129.10">
    <property type="entry name" value="Hotdog Thioesterase"/>
    <property type="match status" value="2"/>
</dbReference>
<keyword evidence="7" id="KW-0378">Hydrolase</keyword>
<dbReference type="GO" id="GO:0006637">
    <property type="term" value="P:acyl-CoA metabolic process"/>
    <property type="evidence" value="ECO:0007669"/>
    <property type="project" value="TreeGrafter"/>
</dbReference>
<dbReference type="EC" id="3.1.1.93" evidence="10"/>
<keyword evidence="8" id="KW-0809">Transit peptide</keyword>
<dbReference type="Pfam" id="PF00561">
    <property type="entry name" value="Abhydrolase_1"/>
    <property type="match status" value="1"/>
</dbReference>
<evidence type="ECO:0000256" key="15">
    <source>
        <dbReference type="ARBA" id="ARBA00046047"/>
    </source>
</evidence>
<evidence type="ECO:0000259" key="18">
    <source>
        <dbReference type="PROSITE" id="PS51770"/>
    </source>
</evidence>
<evidence type="ECO:0000256" key="13">
    <source>
        <dbReference type="ARBA" id="ARBA00042645"/>
    </source>
</evidence>
<evidence type="ECO:0000313" key="19">
    <source>
        <dbReference type="EMBL" id="KAK1806531.1"/>
    </source>
</evidence>
<evidence type="ECO:0000313" key="20">
    <source>
        <dbReference type="Proteomes" id="UP001239994"/>
    </source>
</evidence>
<evidence type="ECO:0000256" key="5">
    <source>
        <dbReference type="ARBA" id="ARBA00022487"/>
    </source>
</evidence>
<sequence length="688" mass="77032">MFSPSKRDPESCVLSISYGFRVLKLATSLMSRAFSVGSASLLGKAPDMAEVRNRLRQIVGASTNWKHHQQAMEERALLSRHLASSQDQLPAKTMKDSEIEVHLPLGTQPSLREKYLNYHNTVRFGRILEDLDSLADMRKNMVYPDCDIKFTGHVTWVGKSSIEAKMHMSQFHDGAYTPVLDATFVMVARDPQNKRAAFVNPLKLEGPEEEKLFQQGEINKKRRVEMSTASLLKVAPTADERNIIHSLFLNTLDTKTVSFRSRIRPPNSVWMEDAKMKGLEICHPQERNIFNRVFGGFLMRKAYELGWANACAFAGSRPILVSVDDIMFQKPVEIGSLLLLSSQICYTEGNHIQVRVHTEVLEPFTRQHNTTNIFHFTFQVEEDVPAVVPQSYGAHDHHSMAAVVLAHCRRGLSQALGSGLVGVLSPKFVNGVRQKSGIQYISRPDLPKLAYRKVKGKSPGVMFLPGYGSNMSGEKAEALEDFCRSLGHSCLRFDYTGHGASEGIFSEGTIGTWKKDVLFMLDEVAEGPQILVGSSIGGWLMLLAAIARPEKTKALVGISTAADYFVTAFKSLPLQERKEFEDKGTWTIPTKSNEEGFFTVSLDFLREAENHCILHSPIPIACPVRLVHGLKDEDVPWHVSMQVAERVLSADVDVILRRHGQHRMAEKDDIKLIVYTIDDLIDKLTTIT</sequence>
<dbReference type="GO" id="GO:0008474">
    <property type="term" value="F:palmitoyl-(protein) hydrolase activity"/>
    <property type="evidence" value="ECO:0007669"/>
    <property type="project" value="UniProtKB-EC"/>
</dbReference>
<dbReference type="GO" id="GO:0047617">
    <property type="term" value="F:fatty acyl-CoA hydrolase activity"/>
    <property type="evidence" value="ECO:0007669"/>
    <property type="project" value="TreeGrafter"/>
</dbReference>
<organism evidence="19 20">
    <name type="scientific">Electrophorus voltai</name>
    <dbReference type="NCBI Taxonomy" id="2609070"/>
    <lineage>
        <taxon>Eukaryota</taxon>
        <taxon>Metazoa</taxon>
        <taxon>Chordata</taxon>
        <taxon>Craniata</taxon>
        <taxon>Vertebrata</taxon>
        <taxon>Euteleostomi</taxon>
        <taxon>Actinopterygii</taxon>
        <taxon>Neopterygii</taxon>
        <taxon>Teleostei</taxon>
        <taxon>Ostariophysi</taxon>
        <taxon>Gymnotiformes</taxon>
        <taxon>Gymnotoidei</taxon>
        <taxon>Gymnotidae</taxon>
        <taxon>Electrophorus</taxon>
    </lineage>
</organism>
<reference evidence="19" key="1">
    <citation type="submission" date="2023-03" db="EMBL/GenBank/DDBJ databases">
        <title>Electrophorus voltai genome.</title>
        <authorList>
            <person name="Bian C."/>
        </authorList>
    </citation>
    <scope>NUCLEOTIDE SEQUENCE</scope>
    <source>
        <strain evidence="19">CB-2022</strain>
        <tissue evidence="19">Muscle</tissue>
    </source>
</reference>
<evidence type="ECO:0000256" key="9">
    <source>
        <dbReference type="ARBA" id="ARBA00023128"/>
    </source>
</evidence>
<dbReference type="InterPro" id="IPR033120">
    <property type="entry name" value="HOTDOG_ACOT"/>
</dbReference>
<evidence type="ECO:0000256" key="1">
    <source>
        <dbReference type="ARBA" id="ARBA00004173"/>
    </source>
</evidence>
<comment type="function">
    <text evidence="15">Acts as an acyl-protein thioesterase that hydrolyzes fatty acids from acylated residues in proteins. Regulates the mitochondrial S-depalmitoylation of the nucleophilic active site residue of peroxiredoxin-5/PRDX5, a key antioxidant protein, therefore modulating mitochondrial antioxidant ability. Also catalyzes the deglucuronidation of mycophenolic acid acyl-glucuronide, an active metabolite of the immunosuppressant drug mycophenolate.</text>
</comment>
<keyword evidence="9" id="KW-0496">Mitochondrion</keyword>
<dbReference type="GO" id="GO:0005739">
    <property type="term" value="C:mitochondrion"/>
    <property type="evidence" value="ECO:0007669"/>
    <property type="project" value="UniProtKB-SubCell"/>
</dbReference>
<comment type="similarity">
    <text evidence="2">Belongs to the AB hydrolase superfamily.</text>
</comment>
<evidence type="ECO:0000256" key="10">
    <source>
        <dbReference type="ARBA" id="ARBA00039132"/>
    </source>
</evidence>
<dbReference type="FunFam" id="3.10.129.10:FF:000012">
    <property type="entry name" value="Acyl-coenzyme A thioesterase 9, mitochondrial"/>
    <property type="match status" value="1"/>
</dbReference>
<keyword evidence="6" id="KW-0677">Repeat</keyword>
<dbReference type="CDD" id="cd03442">
    <property type="entry name" value="BFIT_BACH"/>
    <property type="match status" value="2"/>
</dbReference>
<dbReference type="FunFam" id="3.40.50.1820:FF:000164">
    <property type="entry name" value="Mycophenolic acid acyl-glucuronide esterase, mitochondrial"/>
    <property type="match status" value="1"/>
</dbReference>
<feature type="domain" description="HotDog ACOT-type" evidence="18">
    <location>
        <begin position="272"/>
        <end position="384"/>
    </location>
</feature>
<dbReference type="SUPFAM" id="SSF53474">
    <property type="entry name" value="alpha/beta-Hydrolases"/>
    <property type="match status" value="1"/>
</dbReference>
<comment type="subcellular location">
    <subcellularLocation>
        <location evidence="1">Mitochondrion</location>
    </subcellularLocation>
</comment>